<reference evidence="5 6" key="1">
    <citation type="submission" date="2017-03" db="EMBL/GenBank/DDBJ databases">
        <title>Genome of the blue death feigning beetle - Asbolus verrucosus.</title>
        <authorList>
            <person name="Rider S.D."/>
        </authorList>
    </citation>
    <scope>NUCLEOTIDE SEQUENCE [LARGE SCALE GENOMIC DNA]</scope>
    <source>
        <strain evidence="5">Butters</strain>
        <tissue evidence="5">Head and leg muscle</tissue>
    </source>
</reference>
<feature type="region of interest" description="Disordered" evidence="3">
    <location>
        <begin position="402"/>
        <end position="462"/>
    </location>
</feature>
<accession>A0A482VZ68</accession>
<gene>
    <name evidence="5" type="ORF">BDFB_001220</name>
</gene>
<proteinExistence type="predicted"/>
<organism evidence="5 6">
    <name type="scientific">Asbolus verrucosus</name>
    <name type="common">Desert ironclad beetle</name>
    <dbReference type="NCBI Taxonomy" id="1661398"/>
    <lineage>
        <taxon>Eukaryota</taxon>
        <taxon>Metazoa</taxon>
        <taxon>Ecdysozoa</taxon>
        <taxon>Arthropoda</taxon>
        <taxon>Hexapoda</taxon>
        <taxon>Insecta</taxon>
        <taxon>Pterygota</taxon>
        <taxon>Neoptera</taxon>
        <taxon>Endopterygota</taxon>
        <taxon>Coleoptera</taxon>
        <taxon>Polyphaga</taxon>
        <taxon>Cucujiformia</taxon>
        <taxon>Tenebrionidae</taxon>
        <taxon>Pimeliinae</taxon>
        <taxon>Asbolus</taxon>
    </lineage>
</organism>
<dbReference type="Proteomes" id="UP000292052">
    <property type="component" value="Unassembled WGS sequence"/>
</dbReference>
<dbReference type="STRING" id="1661398.A0A482VZ68"/>
<dbReference type="InterPro" id="IPR050374">
    <property type="entry name" value="RRT5_SRSF_SR"/>
</dbReference>
<evidence type="ECO:0000256" key="2">
    <source>
        <dbReference type="PROSITE-ProRule" id="PRU00176"/>
    </source>
</evidence>
<evidence type="ECO:0000313" key="5">
    <source>
        <dbReference type="EMBL" id="RZC38252.1"/>
    </source>
</evidence>
<evidence type="ECO:0000259" key="4">
    <source>
        <dbReference type="PROSITE" id="PS50102"/>
    </source>
</evidence>
<dbReference type="OrthoDB" id="610462at2759"/>
<evidence type="ECO:0000256" key="3">
    <source>
        <dbReference type="SAM" id="MobiDB-lite"/>
    </source>
</evidence>
<feature type="compositionally biased region" description="Basic and acidic residues" evidence="3">
    <location>
        <begin position="1"/>
        <end position="42"/>
    </location>
</feature>
<dbReference type="Gene3D" id="3.30.70.330">
    <property type="match status" value="2"/>
</dbReference>
<dbReference type="GO" id="GO:0005737">
    <property type="term" value="C:cytoplasm"/>
    <property type="evidence" value="ECO:0007669"/>
    <property type="project" value="TreeGrafter"/>
</dbReference>
<feature type="domain" description="RRM" evidence="4">
    <location>
        <begin position="48"/>
        <end position="126"/>
    </location>
</feature>
<dbReference type="InterPro" id="IPR035979">
    <property type="entry name" value="RBD_domain_sf"/>
</dbReference>
<feature type="domain" description="RRM" evidence="4">
    <location>
        <begin position="508"/>
        <end position="582"/>
    </location>
</feature>
<dbReference type="SMART" id="SM00360">
    <property type="entry name" value="RRM"/>
    <property type="match status" value="3"/>
</dbReference>
<dbReference type="PANTHER" id="PTHR23003:SF3">
    <property type="entry name" value="FI21236P1-RELATED"/>
    <property type="match status" value="1"/>
</dbReference>
<evidence type="ECO:0000313" key="6">
    <source>
        <dbReference type="Proteomes" id="UP000292052"/>
    </source>
</evidence>
<dbReference type="PANTHER" id="PTHR23003">
    <property type="entry name" value="RNA RECOGNITION MOTIF RRM DOMAIN CONTAINING PROTEIN"/>
    <property type="match status" value="1"/>
</dbReference>
<protein>
    <submittedName>
        <fullName evidence="5">Myelin expression factor 2</fullName>
    </submittedName>
</protein>
<feature type="region of interest" description="Disordered" evidence="3">
    <location>
        <begin position="1"/>
        <end position="43"/>
    </location>
</feature>
<dbReference type="AlphaFoldDB" id="A0A482VZ68"/>
<name>A0A482VZ68_ASBVE</name>
<keyword evidence="1 2" id="KW-0694">RNA-binding</keyword>
<dbReference type="InterPro" id="IPR000504">
    <property type="entry name" value="RRM_dom"/>
</dbReference>
<dbReference type="EMBL" id="QDEB01045022">
    <property type="protein sequence ID" value="RZC38252.1"/>
    <property type="molecule type" value="Genomic_DNA"/>
</dbReference>
<feature type="compositionally biased region" description="Low complexity" evidence="3">
    <location>
        <begin position="408"/>
        <end position="445"/>
    </location>
</feature>
<feature type="compositionally biased region" description="Polar residues" evidence="3">
    <location>
        <begin position="446"/>
        <end position="462"/>
    </location>
</feature>
<dbReference type="PROSITE" id="PS50102">
    <property type="entry name" value="RRM"/>
    <property type="match status" value="3"/>
</dbReference>
<dbReference type="InterPro" id="IPR012677">
    <property type="entry name" value="Nucleotide-bd_a/b_plait_sf"/>
</dbReference>
<comment type="caution">
    <text evidence="5">The sequence shown here is derived from an EMBL/GenBank/DDBJ whole genome shotgun (WGS) entry which is preliminary data.</text>
</comment>
<feature type="compositionally biased region" description="Basic and acidic residues" evidence="3">
    <location>
        <begin position="142"/>
        <end position="155"/>
    </location>
</feature>
<sequence>MGDRDSLDEKDRSRERSRRERPSRFSEPSRERSVDRGRERGGMKSSNCRVYVSNIPYEYRWQDLKDLFRSQVGDVQFVELFVDENDKSRGCGIVEFSDPQCVKKCLEVMQRYEVKTRKLIIKEDTGNIRDKHGNIIGSGSKRGRDENRYRDERYDSQPSLSSRSGVEAPENKWGNTYGLSPHFLESLRIDTPLCNRVFVANLEYNVDKKKLKEVFRLAGRIVRVDLHLDKDGRSRGFAIVEYDHPVEAVQAISMFHNQVLNDRPMSVRIDRANETLKLPEGLKGIGMGLGTNGEPLRDVARNLPSIASGSQPSNPGAGILGAVPNQQALQVANALSGLNSVSAFGGLATNSSVLQAANLAGMSGLANNLLNSGLSSADLSLASNLVSNPLVQNSTQLAALGGSGGSGNLPQNLASNNSNSQSFSRENTSFNNSQNSSFGQSYNSNRSFQNYDSKSSTGTGYSFGNSNRDSYGSLGGNMGNMGGGGGGGGQIMRQQNSSSNIKDGGFSRKVLISNLPSSASYKMLSEKFSEFGDVQHLEEKGTGSMLIVYGADWQAERAISILYFWGLTSSSRFFVNIQVFNSLK</sequence>
<keyword evidence="6" id="KW-1185">Reference proteome</keyword>
<dbReference type="GO" id="GO:0003729">
    <property type="term" value="F:mRNA binding"/>
    <property type="evidence" value="ECO:0007669"/>
    <property type="project" value="TreeGrafter"/>
</dbReference>
<feature type="region of interest" description="Disordered" evidence="3">
    <location>
        <begin position="131"/>
        <end position="168"/>
    </location>
</feature>
<evidence type="ECO:0000256" key="1">
    <source>
        <dbReference type="ARBA" id="ARBA00022884"/>
    </source>
</evidence>
<dbReference type="Pfam" id="PF00076">
    <property type="entry name" value="RRM_1"/>
    <property type="match status" value="2"/>
</dbReference>
<dbReference type="GO" id="GO:0005634">
    <property type="term" value="C:nucleus"/>
    <property type="evidence" value="ECO:0007669"/>
    <property type="project" value="TreeGrafter"/>
</dbReference>
<dbReference type="SUPFAM" id="SSF54928">
    <property type="entry name" value="RNA-binding domain, RBD"/>
    <property type="match status" value="2"/>
</dbReference>
<feature type="domain" description="RRM" evidence="4">
    <location>
        <begin position="195"/>
        <end position="272"/>
    </location>
</feature>